<dbReference type="InterPro" id="IPR027417">
    <property type="entry name" value="P-loop_NTPase"/>
</dbReference>
<dbReference type="PROSITE" id="PS50157">
    <property type="entry name" value="ZINC_FINGER_C2H2_2"/>
    <property type="match status" value="1"/>
</dbReference>
<dbReference type="EMBL" id="QGMH01000009">
    <property type="protein sequence ID" value="TVY30238.1"/>
    <property type="molecule type" value="Genomic_DNA"/>
</dbReference>
<dbReference type="Pfam" id="PF25053">
    <property type="entry name" value="DUF7791"/>
    <property type="match status" value="1"/>
</dbReference>
<name>A0A8H8U4I6_9HELO</name>
<dbReference type="GO" id="GO:0008270">
    <property type="term" value="F:zinc ion binding"/>
    <property type="evidence" value="ECO:0007669"/>
    <property type="project" value="UniProtKB-KW"/>
</dbReference>
<dbReference type="AlphaFoldDB" id="A0A8H8U4I6"/>
<keyword evidence="6" id="KW-1185">Reference proteome</keyword>
<dbReference type="InterPro" id="IPR056884">
    <property type="entry name" value="NPHP3-like_N"/>
</dbReference>
<dbReference type="Pfam" id="PF24883">
    <property type="entry name" value="NPHP3_N"/>
    <property type="match status" value="1"/>
</dbReference>
<dbReference type="InterPro" id="IPR056693">
    <property type="entry name" value="DUF7791"/>
</dbReference>
<feature type="region of interest" description="Disordered" evidence="3">
    <location>
        <begin position="88"/>
        <end position="121"/>
    </location>
</feature>
<accession>A0A8H8U4I6</accession>
<gene>
    <name evidence="5" type="ORF">LHYA1_G000648</name>
</gene>
<proteinExistence type="predicted"/>
<keyword evidence="2" id="KW-0863">Zinc-finger</keyword>
<dbReference type="InterPro" id="IPR013087">
    <property type="entry name" value="Znf_C2H2_type"/>
</dbReference>
<feature type="compositionally biased region" description="Basic and acidic residues" evidence="3">
    <location>
        <begin position="94"/>
        <end position="121"/>
    </location>
</feature>
<keyword evidence="1" id="KW-0677">Repeat</keyword>
<keyword evidence="2" id="KW-0862">Zinc</keyword>
<sequence>MEALVAVGFAANILQFVDYVSHLLNIGSQLRRQGISDFNSDLERSATLLKHQTLEQLAKECIEIADEIVSFVSKFKVKQYKEPDVQIVPKSRPKHPDEERLEKLKRPKPTEKEELRTIQQREKSKWRTVKNRLEAANQKALETSNILRAANTLAKAVQLEWNKSKITDLAHKLDRMRNMLYSEVMLNIQNSVNTIQERSNHSNQLLGEINESAIKYRDTSTQSFQESRQAVEFALQAQSDQILQLNDSEQRRHDIIIQTINAFTEVLQSKILFPGLPSVLTRIDPSLKSAALNGYETIENAILAALYFRKMEDREAQVQDAHSKTFEWIFEKPEDHDKPWSNFSEWLEIGRGCYWVGGKAGCGKSTLMKFLNSHPRARESLEKWNQPASLVTASCYFWMAGTPLQKNQEGLLRSLLHTILWQRRDLISRVFPRQYDAMMAKIFADNSDPEIFFLCDVPGCSSSFEKPRQLVDHQQEQHTRRPRRSTGDDCGSLTVTELKRALLTLAQQDFKNDLKICLFIDGLDEFVGDQREVIELFRTVTKHPSIKAIISSRPESTFVEAFINAPKLLVEDLTAGDIKHYVNEKLLSHSQLKSHAEHDPELAERLNHSIISKASGVFLWVVLVVQALQKCLTDGSYPEELEGFIEDYPSELHDFYEDMFERMNPMHRLEAFRLLQAVFLVQNVESAIPSGLRLSLFDRDEVTESIQRPLTNIPIEELRSRLSVFQSRLRSRCCGLLEMHYDRTTTSRSDSLLVEGRVAFLHRTVSDFLKQQDIRDRLEKECLMESTEIYEKLLGSILSRLKVWGFFRLRTSVQWQKYVEEIKIFLVYCQRCESHLGSRQIGYLDELNRVLERLRTTRASEGALMFGSERHWAESLLSEAGLKINHTSDGHSMLSLAARYGLYTYVHASLASSPTSSDSNISGIGIQNLVLGLCNWAIQHGVLRTQHMRMVEHFLEAGFDVNADSIGSATILGRTPWGKLLYLAPSSLLSYDMALLAPFLGDTMEPVNEKSALDERVGVWVRLLQLFIKFGADLQVQLESMWGIKRGAPKDNVVACIRKAVDALMEAGFEANPVSRAMREAGVGYDVPALATWIMDEATPNIETPRVHSKPSPTKRLPGKEVLPAKELNTQMRSPESSARQWSTVTKKKNLHDHAEVVGACYIINRREQRIEALK</sequence>
<keyword evidence="2" id="KW-0479">Metal-binding</keyword>
<dbReference type="Proteomes" id="UP000431533">
    <property type="component" value="Unassembled WGS sequence"/>
</dbReference>
<dbReference type="PANTHER" id="PTHR10039:SF5">
    <property type="entry name" value="NACHT DOMAIN-CONTAINING PROTEIN"/>
    <property type="match status" value="1"/>
</dbReference>
<evidence type="ECO:0000256" key="1">
    <source>
        <dbReference type="ARBA" id="ARBA00022737"/>
    </source>
</evidence>
<organism evidence="5 6">
    <name type="scientific">Lachnellula hyalina</name>
    <dbReference type="NCBI Taxonomy" id="1316788"/>
    <lineage>
        <taxon>Eukaryota</taxon>
        <taxon>Fungi</taxon>
        <taxon>Dikarya</taxon>
        <taxon>Ascomycota</taxon>
        <taxon>Pezizomycotina</taxon>
        <taxon>Leotiomycetes</taxon>
        <taxon>Helotiales</taxon>
        <taxon>Lachnaceae</taxon>
        <taxon>Lachnellula</taxon>
    </lineage>
</organism>
<comment type="caution">
    <text evidence="5">The sequence shown here is derived from an EMBL/GenBank/DDBJ whole genome shotgun (WGS) entry which is preliminary data.</text>
</comment>
<dbReference type="PROSITE" id="PS00028">
    <property type="entry name" value="ZINC_FINGER_C2H2_1"/>
    <property type="match status" value="1"/>
</dbReference>
<evidence type="ECO:0000313" key="6">
    <source>
        <dbReference type="Proteomes" id="UP000431533"/>
    </source>
</evidence>
<dbReference type="SUPFAM" id="SSF52540">
    <property type="entry name" value="P-loop containing nucleoside triphosphate hydrolases"/>
    <property type="match status" value="1"/>
</dbReference>
<evidence type="ECO:0000313" key="5">
    <source>
        <dbReference type="EMBL" id="TVY30238.1"/>
    </source>
</evidence>
<evidence type="ECO:0000256" key="3">
    <source>
        <dbReference type="SAM" id="MobiDB-lite"/>
    </source>
</evidence>
<evidence type="ECO:0000259" key="4">
    <source>
        <dbReference type="PROSITE" id="PS50157"/>
    </source>
</evidence>
<reference evidence="5 6" key="1">
    <citation type="submission" date="2018-05" db="EMBL/GenBank/DDBJ databases">
        <title>Genome sequencing and assembly of the regulated plant pathogen Lachnellula willkommii and related sister species for the development of diagnostic species identification markers.</title>
        <authorList>
            <person name="Giroux E."/>
            <person name="Bilodeau G."/>
        </authorList>
    </citation>
    <scope>NUCLEOTIDE SEQUENCE [LARGE SCALE GENOMIC DNA]</scope>
    <source>
        <strain evidence="5 6">CBS 185.66</strain>
    </source>
</reference>
<dbReference type="GeneID" id="41980846"/>
<protein>
    <recommendedName>
        <fullName evidence="4">C2H2-type domain-containing protein</fullName>
    </recommendedName>
</protein>
<feature type="compositionally biased region" description="Basic and acidic residues" evidence="3">
    <location>
        <begin position="469"/>
        <end position="479"/>
    </location>
</feature>
<dbReference type="OrthoDB" id="443402at2759"/>
<evidence type="ECO:0000256" key="2">
    <source>
        <dbReference type="PROSITE-ProRule" id="PRU00042"/>
    </source>
</evidence>
<dbReference type="RefSeq" id="XP_031009024.1">
    <property type="nucleotide sequence ID" value="XM_031145639.1"/>
</dbReference>
<feature type="region of interest" description="Disordered" evidence="3">
    <location>
        <begin position="469"/>
        <end position="489"/>
    </location>
</feature>
<feature type="domain" description="C2H2-type" evidence="4">
    <location>
        <begin position="453"/>
        <end position="483"/>
    </location>
</feature>
<dbReference type="PANTHER" id="PTHR10039">
    <property type="entry name" value="AMELOGENIN"/>
    <property type="match status" value="1"/>
</dbReference>